<protein>
    <recommendedName>
        <fullName evidence="2">Retrotransposon gag domain-containing protein</fullName>
    </recommendedName>
</protein>
<dbReference type="Pfam" id="PF03732">
    <property type="entry name" value="Retrotrans_gag"/>
    <property type="match status" value="1"/>
</dbReference>
<evidence type="ECO:0000313" key="3">
    <source>
        <dbReference type="EMBL" id="KAJ1156629.1"/>
    </source>
</evidence>
<evidence type="ECO:0000313" key="4">
    <source>
        <dbReference type="Proteomes" id="UP001066276"/>
    </source>
</evidence>
<feature type="domain" description="Retrotransposon gag" evidence="2">
    <location>
        <begin position="4"/>
        <end position="84"/>
    </location>
</feature>
<dbReference type="Proteomes" id="UP001066276">
    <property type="component" value="Chromosome 5"/>
</dbReference>
<organism evidence="3 4">
    <name type="scientific">Pleurodeles waltl</name>
    <name type="common">Iberian ribbed newt</name>
    <dbReference type="NCBI Taxonomy" id="8319"/>
    <lineage>
        <taxon>Eukaryota</taxon>
        <taxon>Metazoa</taxon>
        <taxon>Chordata</taxon>
        <taxon>Craniata</taxon>
        <taxon>Vertebrata</taxon>
        <taxon>Euteleostomi</taxon>
        <taxon>Amphibia</taxon>
        <taxon>Batrachia</taxon>
        <taxon>Caudata</taxon>
        <taxon>Salamandroidea</taxon>
        <taxon>Salamandridae</taxon>
        <taxon>Pleurodelinae</taxon>
        <taxon>Pleurodeles</taxon>
    </lineage>
</organism>
<gene>
    <name evidence="3" type="ORF">NDU88_009347</name>
</gene>
<dbReference type="AlphaFoldDB" id="A0AAV7RUY6"/>
<dbReference type="EMBL" id="JANPWB010000009">
    <property type="protein sequence ID" value="KAJ1156629.1"/>
    <property type="molecule type" value="Genomic_DNA"/>
</dbReference>
<comment type="caution">
    <text evidence="3">The sequence shown here is derived from an EMBL/GenBank/DDBJ whole genome shotgun (WGS) entry which is preliminary data.</text>
</comment>
<sequence length="280" mass="31529">MLLHLGGAATHKLGRFVVEEGPPFTCHSLKRALTAHFEPLANPDYDQFLLRQARQLPNESVDTFYARLKELARTCTLLDVEDEKVQDTIPHVPESSELQEQVKEALSKRVEKNDKISRKRRAKKRNLRIGDHVLVHKRRSGGKFLLPFEKDPWVVSAINGTMITAKSNHETLTRNISFFKTFRMANGEMERDQIPPQTSLFDDGDEGSVDSCDRSSMLSNPGMVVDEPLRAGQECAGMQGSVVVQNDNQDVPESLSTSSLPPRQGLKHYSLRPRDLSQLV</sequence>
<evidence type="ECO:0000259" key="2">
    <source>
        <dbReference type="Pfam" id="PF03732"/>
    </source>
</evidence>
<reference evidence="3" key="1">
    <citation type="journal article" date="2022" name="bioRxiv">
        <title>Sequencing and chromosome-scale assembly of the giantPleurodeles waltlgenome.</title>
        <authorList>
            <person name="Brown T."/>
            <person name="Elewa A."/>
            <person name="Iarovenko S."/>
            <person name="Subramanian E."/>
            <person name="Araus A.J."/>
            <person name="Petzold A."/>
            <person name="Susuki M."/>
            <person name="Suzuki K.-i.T."/>
            <person name="Hayashi T."/>
            <person name="Toyoda A."/>
            <person name="Oliveira C."/>
            <person name="Osipova E."/>
            <person name="Leigh N.D."/>
            <person name="Simon A."/>
            <person name="Yun M.H."/>
        </authorList>
    </citation>
    <scope>NUCLEOTIDE SEQUENCE</scope>
    <source>
        <strain evidence="3">20211129_DDA</strain>
        <tissue evidence="3">Liver</tissue>
    </source>
</reference>
<feature type="compositionally biased region" description="Polar residues" evidence="1">
    <location>
        <begin position="250"/>
        <end position="261"/>
    </location>
</feature>
<feature type="region of interest" description="Disordered" evidence="1">
    <location>
        <begin position="250"/>
        <end position="280"/>
    </location>
</feature>
<keyword evidence="4" id="KW-1185">Reference proteome</keyword>
<proteinExistence type="predicted"/>
<evidence type="ECO:0000256" key="1">
    <source>
        <dbReference type="SAM" id="MobiDB-lite"/>
    </source>
</evidence>
<dbReference type="InterPro" id="IPR005162">
    <property type="entry name" value="Retrotrans_gag_dom"/>
</dbReference>
<accession>A0AAV7RUY6</accession>
<name>A0AAV7RUY6_PLEWA</name>